<dbReference type="STRING" id="392015.SAMN05421543_12038"/>
<dbReference type="Proteomes" id="UP000183508">
    <property type="component" value="Unassembled WGS sequence"/>
</dbReference>
<evidence type="ECO:0000256" key="4">
    <source>
        <dbReference type="ARBA" id="ARBA00022729"/>
    </source>
</evidence>
<dbReference type="PANTHER" id="PTHR34296:SF2">
    <property type="entry name" value="ABC TRANSPORTER GUANOSINE-BINDING PROTEIN NUPN"/>
    <property type="match status" value="1"/>
</dbReference>
<evidence type="ECO:0000256" key="3">
    <source>
        <dbReference type="ARBA" id="ARBA00022475"/>
    </source>
</evidence>
<dbReference type="Pfam" id="PF02608">
    <property type="entry name" value="Bmp"/>
    <property type="match status" value="1"/>
</dbReference>
<keyword evidence="6" id="KW-0449">Lipoprotein</keyword>
<dbReference type="eggNOG" id="COG1744">
    <property type="taxonomic scope" value="Bacteria"/>
</dbReference>
<dbReference type="SUPFAM" id="SSF53822">
    <property type="entry name" value="Periplasmic binding protein-like I"/>
    <property type="match status" value="1"/>
</dbReference>
<reference evidence="10" key="1">
    <citation type="submission" date="2016-10" db="EMBL/GenBank/DDBJ databases">
        <authorList>
            <person name="Varghese N."/>
        </authorList>
    </citation>
    <scope>NUCLEOTIDE SEQUENCE [LARGE SCALE GENOMIC DNA]</scope>
    <source>
        <strain evidence="10">DSM 17980</strain>
    </source>
</reference>
<dbReference type="OrthoDB" id="9784230at2"/>
<keyword evidence="3" id="KW-1003">Cell membrane</keyword>
<evidence type="ECO:0000256" key="1">
    <source>
        <dbReference type="ARBA" id="ARBA00004193"/>
    </source>
</evidence>
<dbReference type="InterPro" id="IPR003760">
    <property type="entry name" value="PnrA-like"/>
</dbReference>
<dbReference type="PANTHER" id="PTHR34296">
    <property type="entry name" value="TRANSCRIPTIONAL ACTIVATOR PROTEIN MED"/>
    <property type="match status" value="1"/>
</dbReference>
<comment type="subcellular location">
    <subcellularLocation>
        <location evidence="1">Cell membrane</location>
        <topology evidence="1">Lipid-anchor</topology>
    </subcellularLocation>
</comment>
<dbReference type="PROSITE" id="PS51257">
    <property type="entry name" value="PROKAR_LIPOPROTEIN"/>
    <property type="match status" value="1"/>
</dbReference>
<dbReference type="AlphaFoldDB" id="A0A1I7KWC6"/>
<proteinExistence type="inferred from homology"/>
<dbReference type="Gene3D" id="3.40.50.2300">
    <property type="match status" value="2"/>
</dbReference>
<keyword evidence="5" id="KW-0472">Membrane</keyword>
<evidence type="ECO:0000256" key="6">
    <source>
        <dbReference type="ARBA" id="ARBA00023288"/>
    </source>
</evidence>
<keyword evidence="10" id="KW-1185">Reference proteome</keyword>
<protein>
    <submittedName>
        <fullName evidence="9">Basic membrane protein A</fullName>
    </submittedName>
</protein>
<dbReference type="GO" id="GO:0005886">
    <property type="term" value="C:plasma membrane"/>
    <property type="evidence" value="ECO:0007669"/>
    <property type="project" value="UniProtKB-SubCell"/>
</dbReference>
<sequence length="349" mass="36302">MRRMATTTTAAILLMGFVTGCGVAANKAGTTENAAGGAPKVNFKVGLVTDSGGLNDHGFNHLSDVGLEKAKQELGVSGSVVESKSESDYVPNLQRFAQQGYNLVIAVGYLMDEAVKQVAPQYPNTKFLIIDDPITDINNVTSAMFKTEQCGYLVGALAGLMEKRSDIQGLNPQNVLGVVGGQKIPPVDSYIAGFLQGVKKTDPDAQVIVKYVNSFNDQAGGSQVAQTEIAGGADIVFQVAGGSGIGVINAAKSAGVFAIGVDADQNYVAPNTVIVSALKGVDTATYDVIKDTLNNQFKPGVQDFDLANNGVGISKTTSVVPADIVNQVNDLANQIKNGSLTVSDQLPKS</sequence>
<feature type="domain" description="ABC transporter substrate-binding protein PnrA-like" evidence="8">
    <location>
        <begin position="45"/>
        <end position="344"/>
    </location>
</feature>
<evidence type="ECO:0000256" key="5">
    <source>
        <dbReference type="ARBA" id="ARBA00023136"/>
    </source>
</evidence>
<evidence type="ECO:0000259" key="8">
    <source>
        <dbReference type="Pfam" id="PF02608"/>
    </source>
</evidence>
<feature type="signal peptide" evidence="7">
    <location>
        <begin position="1"/>
        <end position="24"/>
    </location>
</feature>
<gene>
    <name evidence="9" type="ORF">SAMN05421543_12038</name>
</gene>
<dbReference type="EMBL" id="FPBV01000020">
    <property type="protein sequence ID" value="SFV01792.1"/>
    <property type="molecule type" value="Genomic_DNA"/>
</dbReference>
<keyword evidence="4 7" id="KW-0732">Signal</keyword>
<feature type="chain" id="PRO_5010381672" evidence="7">
    <location>
        <begin position="25"/>
        <end position="349"/>
    </location>
</feature>
<dbReference type="CDD" id="cd06354">
    <property type="entry name" value="PBP1_PrnA-like"/>
    <property type="match status" value="1"/>
</dbReference>
<evidence type="ECO:0000256" key="7">
    <source>
        <dbReference type="SAM" id="SignalP"/>
    </source>
</evidence>
<dbReference type="RefSeq" id="WP_074955122.1">
    <property type="nucleotide sequence ID" value="NZ_FPBV01000020.1"/>
</dbReference>
<dbReference type="InterPro" id="IPR028082">
    <property type="entry name" value="Peripla_BP_I"/>
</dbReference>
<evidence type="ECO:0000256" key="2">
    <source>
        <dbReference type="ARBA" id="ARBA00008610"/>
    </source>
</evidence>
<comment type="similarity">
    <text evidence="2">Belongs to the BMP lipoprotein family.</text>
</comment>
<evidence type="ECO:0000313" key="10">
    <source>
        <dbReference type="Proteomes" id="UP000183508"/>
    </source>
</evidence>
<name>A0A1I7KWC6_9BACL</name>
<accession>A0A1I7KWC6</accession>
<organism evidence="9 10">
    <name type="scientific">Alicyclobacillus macrosporangiidus</name>
    <dbReference type="NCBI Taxonomy" id="392015"/>
    <lineage>
        <taxon>Bacteria</taxon>
        <taxon>Bacillati</taxon>
        <taxon>Bacillota</taxon>
        <taxon>Bacilli</taxon>
        <taxon>Bacillales</taxon>
        <taxon>Alicyclobacillaceae</taxon>
        <taxon>Alicyclobacillus</taxon>
    </lineage>
</organism>
<evidence type="ECO:0000313" key="9">
    <source>
        <dbReference type="EMBL" id="SFV01792.1"/>
    </source>
</evidence>
<dbReference type="InterPro" id="IPR050957">
    <property type="entry name" value="BMP_lipoprotein"/>
</dbReference>